<keyword evidence="12" id="KW-0539">Nucleus</keyword>
<feature type="binding site" evidence="12">
    <location>
        <begin position="10"/>
        <end position="12"/>
    </location>
    <ligand>
        <name>substrate</name>
    </ligand>
</feature>
<dbReference type="GO" id="GO:0005634">
    <property type="term" value="C:nucleus"/>
    <property type="evidence" value="ECO:0007669"/>
    <property type="project" value="UniProtKB-SubCell"/>
</dbReference>
<dbReference type="GO" id="GO:0019303">
    <property type="term" value="P:D-ribose catabolic process"/>
    <property type="evidence" value="ECO:0007669"/>
    <property type="project" value="UniProtKB-UniRule"/>
</dbReference>
<feature type="binding site" evidence="12">
    <location>
        <position position="310"/>
    </location>
    <ligand>
        <name>K(+)</name>
        <dbReference type="ChEBI" id="CHEBI:29103"/>
    </ligand>
</feature>
<feature type="binding site" evidence="12">
    <location>
        <begin position="246"/>
        <end position="251"/>
    </location>
    <ligand>
        <name>ATP</name>
        <dbReference type="ChEBI" id="CHEBI:30616"/>
    </ligand>
</feature>
<comment type="function">
    <text evidence="12">Catalyzes the phosphorylation of ribose at O-5 in a reaction requiring ATP and magnesium. The resulting D-ribose-5-phosphate can then be used either for sythesis of nucleotides, histidine, and tryptophan, or as a component of the pentose phosphate pathway.</text>
</comment>
<comment type="similarity">
    <text evidence="1">Belongs to the carbohydrate kinase pfkB family.</text>
</comment>
<feature type="binding site" evidence="12">
    <location>
        <position position="146"/>
    </location>
    <ligand>
        <name>substrate</name>
    </ligand>
</feature>
<keyword evidence="8 12" id="KW-0067">ATP-binding</keyword>
<keyword evidence="12" id="KW-0963">Cytoplasm</keyword>
<dbReference type="STRING" id="56408.A0A1E5RI19"/>
<feature type="binding site" evidence="12">
    <location>
        <position position="276"/>
    </location>
    <ligand>
        <name>K(+)</name>
        <dbReference type="ChEBI" id="CHEBI:29103"/>
    </ligand>
</feature>
<comment type="caution">
    <text evidence="14">The sequence shown here is derived from an EMBL/GenBank/DDBJ whole genome shotgun (WGS) entry which is preliminary data.</text>
</comment>
<dbReference type="GO" id="GO:0005524">
    <property type="term" value="F:ATP binding"/>
    <property type="evidence" value="ECO:0007669"/>
    <property type="project" value="UniProtKB-UniRule"/>
</dbReference>
<keyword evidence="6 12" id="KW-0547">Nucleotide-binding</keyword>
<feature type="binding site" evidence="12">
    <location>
        <position position="280"/>
    </location>
    <ligand>
        <name>substrate</name>
    </ligand>
</feature>
<evidence type="ECO:0000256" key="7">
    <source>
        <dbReference type="ARBA" id="ARBA00022777"/>
    </source>
</evidence>
<comment type="caution">
    <text evidence="12">Lacks conserved residue(s) required for the propagation of feature annotation.</text>
</comment>
<dbReference type="PRINTS" id="PR00990">
    <property type="entry name" value="RIBOKINASE"/>
</dbReference>
<keyword evidence="7 12" id="KW-0418">Kinase</keyword>
<keyword evidence="10 12" id="KW-0630">Potassium</keyword>
<dbReference type="InterPro" id="IPR011611">
    <property type="entry name" value="PfkB_dom"/>
</dbReference>
<comment type="similarity">
    <text evidence="12">Belongs to the carbohydrate kinase PfkB family. Ribokinase subfamily.</text>
</comment>
<dbReference type="PANTHER" id="PTHR10584">
    <property type="entry name" value="SUGAR KINASE"/>
    <property type="match status" value="1"/>
</dbReference>
<feature type="binding site" evidence="12">
    <location>
        <begin position="279"/>
        <end position="280"/>
    </location>
    <ligand>
        <name>ATP</name>
        <dbReference type="ChEBI" id="CHEBI:30616"/>
    </ligand>
</feature>
<keyword evidence="15" id="KW-1185">Reference proteome</keyword>
<evidence type="ECO:0000259" key="13">
    <source>
        <dbReference type="Pfam" id="PF00294"/>
    </source>
</evidence>
<dbReference type="PANTHER" id="PTHR10584:SF166">
    <property type="entry name" value="RIBOKINASE"/>
    <property type="match status" value="1"/>
</dbReference>
<dbReference type="Pfam" id="PF00294">
    <property type="entry name" value="PfkB"/>
    <property type="match status" value="1"/>
</dbReference>
<evidence type="ECO:0000256" key="5">
    <source>
        <dbReference type="ARBA" id="ARBA00022723"/>
    </source>
</evidence>
<dbReference type="InterPro" id="IPR011877">
    <property type="entry name" value="Ribokinase"/>
</dbReference>
<feature type="binding site" evidence="12">
    <location>
        <position position="319"/>
    </location>
    <ligand>
        <name>K(+)</name>
        <dbReference type="ChEBI" id="CHEBI:29103"/>
    </ligand>
</feature>
<dbReference type="FunCoup" id="A0A1E5RI19">
    <property type="interactions" value="1071"/>
</dbReference>
<comment type="activity regulation">
    <text evidence="12">Activated by a monovalent cation that binds near, but not in, the active site. The most likely occupant of the site in vivo is potassium. Ion binding induces a conformational change that may alter substrate affinity.</text>
</comment>
<dbReference type="InParanoid" id="A0A1E5RI19"/>
<comment type="subcellular location">
    <subcellularLocation>
        <location evidence="12">Cytoplasm</location>
    </subcellularLocation>
    <subcellularLocation>
        <location evidence="12">Nucleus</location>
    </subcellularLocation>
</comment>
<evidence type="ECO:0000256" key="4">
    <source>
        <dbReference type="ARBA" id="ARBA00022679"/>
    </source>
</evidence>
<dbReference type="GO" id="GO:0004747">
    <property type="term" value="F:ribokinase activity"/>
    <property type="evidence" value="ECO:0007669"/>
    <property type="project" value="UniProtKB-UniRule"/>
</dbReference>
<dbReference type="GO" id="GO:0046872">
    <property type="term" value="F:metal ion binding"/>
    <property type="evidence" value="ECO:0007669"/>
    <property type="project" value="UniProtKB-KW"/>
</dbReference>
<protein>
    <recommendedName>
        <fullName evidence="3 12">Ribokinase</fullName>
        <shortName evidence="12">RK</shortName>
        <ecNumber evidence="2 12">2.7.1.15</ecNumber>
    </recommendedName>
</protein>
<keyword evidence="9 12" id="KW-0460">Magnesium</keyword>
<evidence type="ECO:0000256" key="1">
    <source>
        <dbReference type="ARBA" id="ARBA00005380"/>
    </source>
</evidence>
<name>A0A1E5RI19_9ASCO</name>
<feature type="binding site" evidence="12">
    <location>
        <position position="192"/>
    </location>
    <ligand>
        <name>ATP</name>
        <dbReference type="ChEBI" id="CHEBI:30616"/>
    </ligand>
</feature>
<feature type="active site" description="Proton acceptor" evidence="12">
    <location>
        <position position="280"/>
    </location>
</feature>
<proteinExistence type="inferred from homology"/>
<dbReference type="Gene3D" id="3.40.1190.20">
    <property type="match status" value="1"/>
</dbReference>
<sequence>MCITIIGSLNYDIVTTVKKVPQAGETIMATSFDTHIGGKGLNQTVAIAKLCKALPVRIIGHVGNDSFGKEILEALGSYNVNTNYVKVLPGEANERTGTATIIVEEGGQNRIMVTPGANQFTKYTPTELSQLFSITEDIEYVVLQNEIPDPFNIIRWLHEMKPEYPIIYNPSPFNACEVPNEIWNFIDILIVNEIEALQIIEKVLPHRYAEVNQKIKVDWQHGYTTIAFLLVQEVINKDSKGTVILTLGSRGCIYAGPGTPISYTPAVKVGRVVDTTGAGDTFLGGVVSQLVQGVSLQEAVSFATVASSLAIQKEGASSSTPAFEDVIYEQSKLR</sequence>
<gene>
    <name evidence="12" type="primary">RBK1</name>
    <name evidence="14" type="ORF">AWRI3579_g1528</name>
</gene>
<feature type="binding site" evidence="12">
    <location>
        <begin position="38"/>
        <end position="42"/>
    </location>
    <ligand>
        <name>substrate</name>
    </ligand>
</feature>
<dbReference type="AlphaFoldDB" id="A0A1E5RI19"/>
<dbReference type="Proteomes" id="UP000095728">
    <property type="component" value="Unassembled WGS sequence"/>
</dbReference>
<comment type="subunit">
    <text evidence="12">Homodimer.</text>
</comment>
<dbReference type="CDD" id="cd01174">
    <property type="entry name" value="ribokinase"/>
    <property type="match status" value="1"/>
</dbReference>
<comment type="cofactor">
    <cofactor evidence="12">
        <name>Mg(2+)</name>
        <dbReference type="ChEBI" id="CHEBI:18420"/>
    </cofactor>
    <text evidence="12">Requires a divalent cation, most likely magnesium in vivo, as an electrophilic catalyst to aid phosphoryl group transfer. It is the chelate of the metal and the nucleotide that is the actual substrate.</text>
</comment>
<dbReference type="EMBL" id="LPNM01000006">
    <property type="protein sequence ID" value="OEJ86542.1"/>
    <property type="molecule type" value="Genomic_DNA"/>
</dbReference>
<dbReference type="EC" id="2.7.1.15" evidence="2 12"/>
<accession>A0A1E5RI19</accession>
<evidence type="ECO:0000256" key="10">
    <source>
        <dbReference type="ARBA" id="ARBA00022958"/>
    </source>
</evidence>
<keyword evidence="11 12" id="KW-0119">Carbohydrate metabolism</keyword>
<feature type="binding site" evidence="12">
    <location>
        <position position="315"/>
    </location>
    <ligand>
        <name>K(+)</name>
        <dbReference type="ChEBI" id="CHEBI:29103"/>
    </ligand>
</feature>
<evidence type="ECO:0000256" key="2">
    <source>
        <dbReference type="ARBA" id="ARBA00012035"/>
    </source>
</evidence>
<feature type="binding site" evidence="12">
    <location>
        <position position="274"/>
    </location>
    <ligand>
        <name>K(+)</name>
        <dbReference type="ChEBI" id="CHEBI:29103"/>
    </ligand>
</feature>
<evidence type="ECO:0000313" key="14">
    <source>
        <dbReference type="EMBL" id="OEJ86542.1"/>
    </source>
</evidence>
<reference evidence="15" key="1">
    <citation type="journal article" date="2016" name="Genome Announc.">
        <title>Genome sequences of three species of Hanseniaspora isolated from spontaneous wine fermentations.</title>
        <authorList>
            <person name="Sternes P.R."/>
            <person name="Lee D."/>
            <person name="Kutyna D.R."/>
            <person name="Borneman A.R."/>
        </authorList>
    </citation>
    <scope>NUCLEOTIDE SEQUENCE [LARGE SCALE GENOMIC DNA]</scope>
    <source>
        <strain evidence="15">AWRI3579</strain>
    </source>
</reference>
<evidence type="ECO:0000256" key="12">
    <source>
        <dbReference type="HAMAP-Rule" id="MF_03215"/>
    </source>
</evidence>
<keyword evidence="5 12" id="KW-0479">Metal-binding</keyword>
<dbReference type="InterPro" id="IPR002139">
    <property type="entry name" value="Ribo/fructo_kinase"/>
</dbReference>
<feature type="domain" description="Carbohydrate kinase PfkB" evidence="13">
    <location>
        <begin position="4"/>
        <end position="321"/>
    </location>
</feature>
<dbReference type="HAMAP" id="MF_01987">
    <property type="entry name" value="Ribokinase"/>
    <property type="match status" value="1"/>
</dbReference>
<dbReference type="InterPro" id="IPR002173">
    <property type="entry name" value="Carboh/pur_kinase_PfkB_CS"/>
</dbReference>
<comment type="catalytic activity">
    <reaction evidence="12">
        <text>D-ribose + ATP = D-ribose 5-phosphate + ADP + H(+)</text>
        <dbReference type="Rhea" id="RHEA:13697"/>
        <dbReference type="ChEBI" id="CHEBI:15378"/>
        <dbReference type="ChEBI" id="CHEBI:30616"/>
        <dbReference type="ChEBI" id="CHEBI:47013"/>
        <dbReference type="ChEBI" id="CHEBI:78346"/>
        <dbReference type="ChEBI" id="CHEBI:456216"/>
        <dbReference type="EC" id="2.7.1.15"/>
    </reaction>
</comment>
<evidence type="ECO:0000313" key="15">
    <source>
        <dbReference type="Proteomes" id="UP000095728"/>
    </source>
</evidence>
<comment type="pathway">
    <text evidence="12">Carbohydrate metabolism; D-ribose degradation; D-ribose 5-phosphate from beta-D-ribopyranose: step 2/2.</text>
</comment>
<evidence type="ECO:0000256" key="11">
    <source>
        <dbReference type="ARBA" id="ARBA00023277"/>
    </source>
</evidence>
<dbReference type="InterPro" id="IPR029056">
    <property type="entry name" value="Ribokinase-like"/>
</dbReference>
<dbReference type="SUPFAM" id="SSF53613">
    <property type="entry name" value="Ribokinase-like"/>
    <property type="match status" value="1"/>
</dbReference>
<evidence type="ECO:0000256" key="6">
    <source>
        <dbReference type="ARBA" id="ARBA00022741"/>
    </source>
</evidence>
<dbReference type="PROSITE" id="PS00584">
    <property type="entry name" value="PFKB_KINASES_2"/>
    <property type="match status" value="1"/>
</dbReference>
<evidence type="ECO:0000256" key="3">
    <source>
        <dbReference type="ARBA" id="ARBA00016943"/>
    </source>
</evidence>
<dbReference type="OrthoDB" id="415590at2759"/>
<keyword evidence="4 12" id="KW-0808">Transferase</keyword>
<evidence type="ECO:0000256" key="9">
    <source>
        <dbReference type="ARBA" id="ARBA00022842"/>
    </source>
</evidence>
<organism evidence="14 15">
    <name type="scientific">Hanseniaspora osmophila</name>
    <dbReference type="NCBI Taxonomy" id="56408"/>
    <lineage>
        <taxon>Eukaryota</taxon>
        <taxon>Fungi</taxon>
        <taxon>Dikarya</taxon>
        <taxon>Ascomycota</taxon>
        <taxon>Saccharomycotina</taxon>
        <taxon>Saccharomycetes</taxon>
        <taxon>Saccharomycodales</taxon>
        <taxon>Saccharomycodaceae</taxon>
        <taxon>Hanseniaspora</taxon>
    </lineage>
</organism>
<feature type="binding site" evidence="12">
    <location>
        <position position="313"/>
    </location>
    <ligand>
        <name>K(+)</name>
        <dbReference type="ChEBI" id="CHEBI:29103"/>
    </ligand>
</feature>
<dbReference type="UniPathway" id="UPA00916">
    <property type="reaction ID" value="UER00889"/>
</dbReference>
<dbReference type="GO" id="GO:0005737">
    <property type="term" value="C:cytoplasm"/>
    <property type="evidence" value="ECO:0007669"/>
    <property type="project" value="UniProtKB-SubCell"/>
</dbReference>
<evidence type="ECO:0000256" key="8">
    <source>
        <dbReference type="ARBA" id="ARBA00022840"/>
    </source>
</evidence>